<proteinExistence type="predicted"/>
<name>A0ABP0GML8_CLALP</name>
<reference evidence="2 3" key="1">
    <citation type="submission" date="2024-02" db="EMBL/GenBank/DDBJ databases">
        <authorList>
            <person name="Daric V."/>
            <person name="Darras S."/>
        </authorList>
    </citation>
    <scope>NUCLEOTIDE SEQUENCE [LARGE SCALE GENOMIC DNA]</scope>
</reference>
<comment type="caution">
    <text evidence="2">The sequence shown here is derived from an EMBL/GenBank/DDBJ whole genome shotgun (WGS) entry which is preliminary data.</text>
</comment>
<dbReference type="EMBL" id="CAWYQH010000130">
    <property type="protein sequence ID" value="CAK8692981.1"/>
    <property type="molecule type" value="Genomic_DNA"/>
</dbReference>
<keyword evidence="1" id="KW-0472">Membrane</keyword>
<feature type="transmembrane region" description="Helical" evidence="1">
    <location>
        <begin position="99"/>
        <end position="117"/>
    </location>
</feature>
<organism evidence="2 3">
    <name type="scientific">Clavelina lepadiformis</name>
    <name type="common">Light-bulb sea squirt</name>
    <name type="synonym">Ascidia lepadiformis</name>
    <dbReference type="NCBI Taxonomy" id="159417"/>
    <lineage>
        <taxon>Eukaryota</taxon>
        <taxon>Metazoa</taxon>
        <taxon>Chordata</taxon>
        <taxon>Tunicata</taxon>
        <taxon>Ascidiacea</taxon>
        <taxon>Aplousobranchia</taxon>
        <taxon>Clavelinidae</taxon>
        <taxon>Clavelina</taxon>
    </lineage>
</organism>
<gene>
    <name evidence="2" type="ORF">CVLEPA_LOCUS26210</name>
</gene>
<keyword evidence="1" id="KW-0812">Transmembrane</keyword>
<protein>
    <submittedName>
        <fullName evidence="2">Uncharacterized protein</fullName>
    </submittedName>
</protein>
<keyword evidence="3" id="KW-1185">Reference proteome</keyword>
<evidence type="ECO:0000313" key="2">
    <source>
        <dbReference type="EMBL" id="CAK8692981.1"/>
    </source>
</evidence>
<evidence type="ECO:0000256" key="1">
    <source>
        <dbReference type="SAM" id="Phobius"/>
    </source>
</evidence>
<accession>A0ABP0GML8</accession>
<dbReference type="Proteomes" id="UP001642483">
    <property type="component" value="Unassembled WGS sequence"/>
</dbReference>
<keyword evidence="1" id="KW-1133">Transmembrane helix</keyword>
<sequence>MASQCECALRQPNRKRTCVIVDVAASADQLKVAKQNASQIYEWRLKPVALVFVFAIHYYEKSFVVNIVHFLVSLSSHPGERSVVLLLVGTWKILHLHKVAVSSFLALPALWSLFWVLG</sequence>
<evidence type="ECO:0000313" key="3">
    <source>
        <dbReference type="Proteomes" id="UP001642483"/>
    </source>
</evidence>